<proteinExistence type="predicted"/>
<dbReference type="EMBL" id="GBRH01173396">
    <property type="protein sequence ID" value="JAE24500.1"/>
    <property type="molecule type" value="Transcribed_RNA"/>
</dbReference>
<organism evidence="1">
    <name type="scientific">Arundo donax</name>
    <name type="common">Giant reed</name>
    <name type="synonym">Donax arundinaceus</name>
    <dbReference type="NCBI Taxonomy" id="35708"/>
    <lineage>
        <taxon>Eukaryota</taxon>
        <taxon>Viridiplantae</taxon>
        <taxon>Streptophyta</taxon>
        <taxon>Embryophyta</taxon>
        <taxon>Tracheophyta</taxon>
        <taxon>Spermatophyta</taxon>
        <taxon>Magnoliopsida</taxon>
        <taxon>Liliopsida</taxon>
        <taxon>Poales</taxon>
        <taxon>Poaceae</taxon>
        <taxon>PACMAD clade</taxon>
        <taxon>Arundinoideae</taxon>
        <taxon>Arundineae</taxon>
        <taxon>Arundo</taxon>
    </lineage>
</organism>
<reference evidence="1" key="2">
    <citation type="journal article" date="2015" name="Data Brief">
        <title>Shoot transcriptome of the giant reed, Arundo donax.</title>
        <authorList>
            <person name="Barrero R.A."/>
            <person name="Guerrero F.D."/>
            <person name="Moolhuijzen P."/>
            <person name="Goolsby J.A."/>
            <person name="Tidwell J."/>
            <person name="Bellgard S.E."/>
            <person name="Bellgard M.I."/>
        </authorList>
    </citation>
    <scope>NUCLEOTIDE SEQUENCE</scope>
    <source>
        <tissue evidence="1">Shoot tissue taken approximately 20 cm above the soil surface</tissue>
    </source>
</reference>
<name>A0A0A9GHD0_ARUDO</name>
<evidence type="ECO:0000313" key="1">
    <source>
        <dbReference type="EMBL" id="JAE24500.1"/>
    </source>
</evidence>
<sequence>MHARIREAFV</sequence>
<accession>A0A0A9GHD0</accession>
<reference evidence="1" key="1">
    <citation type="submission" date="2014-09" db="EMBL/GenBank/DDBJ databases">
        <authorList>
            <person name="Magalhaes I.L.F."/>
            <person name="Oliveira U."/>
            <person name="Santos F.R."/>
            <person name="Vidigal T.H.D.A."/>
            <person name="Brescovit A.D."/>
            <person name="Santos A.J."/>
        </authorList>
    </citation>
    <scope>NUCLEOTIDE SEQUENCE</scope>
    <source>
        <tissue evidence="1">Shoot tissue taken approximately 20 cm above the soil surface</tissue>
    </source>
</reference>
<protein>
    <submittedName>
        <fullName evidence="1">Uncharacterized protein</fullName>
    </submittedName>
</protein>